<dbReference type="PANTHER" id="PTHR12138:SF135">
    <property type="entry name" value="SAM DOMAIN-CONTAINING PROTEIN"/>
    <property type="match status" value="1"/>
</dbReference>
<dbReference type="EMBL" id="CM001280">
    <property type="protein sequence ID" value="EHH53803.1"/>
    <property type="molecule type" value="Genomic_DNA"/>
</dbReference>
<feature type="non-terminal residue" evidence="1">
    <location>
        <position position="91"/>
    </location>
</feature>
<protein>
    <submittedName>
        <fullName evidence="1">Uncharacterized protein</fullName>
    </submittedName>
</protein>
<dbReference type="Proteomes" id="UP000009130">
    <property type="component" value="Chromosome 5"/>
</dbReference>
<dbReference type="PRINTS" id="PR02045">
    <property type="entry name" value="F138DOMAIN"/>
</dbReference>
<evidence type="ECO:0000313" key="1">
    <source>
        <dbReference type="EMBL" id="EHH53803.1"/>
    </source>
</evidence>
<proteinExistence type="predicted"/>
<dbReference type="AlphaFoldDB" id="G7P5T5"/>
<feature type="non-terminal residue" evidence="1">
    <location>
        <position position="1"/>
    </location>
</feature>
<organism>
    <name type="scientific">Macaca fascicularis</name>
    <name type="common">Crab-eating macaque</name>
    <name type="synonym">Cynomolgus monkey</name>
    <dbReference type="NCBI Taxonomy" id="9541"/>
    <lineage>
        <taxon>Eukaryota</taxon>
        <taxon>Metazoa</taxon>
        <taxon>Chordata</taxon>
        <taxon>Craniata</taxon>
        <taxon>Vertebrata</taxon>
        <taxon>Euteleostomi</taxon>
        <taxon>Mammalia</taxon>
        <taxon>Eutheria</taxon>
        <taxon>Euarchontoglires</taxon>
        <taxon>Primates</taxon>
        <taxon>Haplorrhini</taxon>
        <taxon>Catarrhini</taxon>
        <taxon>Cercopithecidae</taxon>
        <taxon>Cercopithecinae</taxon>
        <taxon>Macaca</taxon>
    </lineage>
</organism>
<reference evidence="1" key="1">
    <citation type="journal article" date="2011" name="Nat. Biotechnol.">
        <title>Genome sequencing and comparison of two nonhuman primate animal models, the cynomolgus and Chinese rhesus macaques.</title>
        <authorList>
            <person name="Yan G."/>
            <person name="Zhang G."/>
            <person name="Fang X."/>
            <person name="Zhang Y."/>
            <person name="Li C."/>
            <person name="Ling F."/>
            <person name="Cooper D.N."/>
            <person name="Li Q."/>
            <person name="Li Y."/>
            <person name="van Gool A.J."/>
            <person name="Du H."/>
            <person name="Chen J."/>
            <person name="Chen R."/>
            <person name="Zhang P."/>
            <person name="Huang Z."/>
            <person name="Thompson J.R."/>
            <person name="Meng Y."/>
            <person name="Bai Y."/>
            <person name="Wang J."/>
            <person name="Zhuo M."/>
            <person name="Wang T."/>
            <person name="Huang Y."/>
            <person name="Wei L."/>
            <person name="Li J."/>
            <person name="Wang Z."/>
            <person name="Hu H."/>
            <person name="Yang P."/>
            <person name="Le L."/>
            <person name="Stenson P.D."/>
            <person name="Li B."/>
            <person name="Liu X."/>
            <person name="Ball E.V."/>
            <person name="An N."/>
            <person name="Huang Q."/>
            <person name="Zhang Y."/>
            <person name="Fan W."/>
            <person name="Zhang X."/>
            <person name="Li Y."/>
            <person name="Wang W."/>
            <person name="Katze M.G."/>
            <person name="Su B."/>
            <person name="Nielsen R."/>
            <person name="Yang H."/>
            <person name="Wang J."/>
            <person name="Wang X."/>
            <person name="Wang J."/>
        </authorList>
    </citation>
    <scope>NUCLEOTIDE SEQUENCE [LARGE SCALE GENOMIC DNA]</scope>
    <source>
        <strain evidence="1">CE-4</strain>
    </source>
</reference>
<sequence length="91" mass="10417">DRVELLLPRLECNGMILAHHNFRLPGFKRFSCLSLPSSWEYRHKSSYLAGFCICVEMGFYHVGQAGLELLTSGDPPTLASQCWDYRCEPLH</sequence>
<accession>G7P5T5</accession>
<dbReference type="PANTHER" id="PTHR12138">
    <property type="entry name" value="PRIMATE-EXPANDED PROTEIN FAMILY"/>
    <property type="match status" value="1"/>
</dbReference>
<name>G7P5T5_MACFA</name>
<gene>
    <name evidence="1" type="ORF">EGM_14504</name>
</gene>